<sequence length="124" mass="14221">MLKTFYTAYMSTFSDPDLKHGDVKAIELRKKYCTVKCRKQLVELGESTDSDAVINGQDSDEKWTKTLVIKRDPKIAGHYSVSYSNDEYREDKNLHKRTTTIYLAIVKENGVFKVDKILNSTSGF</sequence>
<dbReference type="Proteomes" id="UP000318733">
    <property type="component" value="Unassembled WGS sequence"/>
</dbReference>
<comment type="caution">
    <text evidence="1">The sequence shown here is derived from an EMBL/GenBank/DDBJ whole genome shotgun (WGS) entry which is preliminary data.</text>
</comment>
<evidence type="ECO:0000313" key="1">
    <source>
        <dbReference type="EMBL" id="TSJ44300.1"/>
    </source>
</evidence>
<reference evidence="1 2" key="1">
    <citation type="submission" date="2019-07" db="EMBL/GenBank/DDBJ databases">
        <authorList>
            <person name="Huq M.A."/>
        </authorList>
    </citation>
    <scope>NUCLEOTIDE SEQUENCE [LARGE SCALE GENOMIC DNA]</scope>
    <source>
        <strain evidence="1 2">MAH-19</strain>
    </source>
</reference>
<dbReference type="RefSeq" id="WP_144247862.1">
    <property type="nucleotide sequence ID" value="NZ_VLPK01000001.1"/>
</dbReference>
<protein>
    <recommendedName>
        <fullName evidence="3">DUF3828 domain-containing protein</fullName>
    </recommendedName>
</protein>
<name>A0A556MWJ3_9SPHI</name>
<dbReference type="EMBL" id="VLPK01000001">
    <property type="protein sequence ID" value="TSJ44300.1"/>
    <property type="molecule type" value="Genomic_DNA"/>
</dbReference>
<evidence type="ECO:0008006" key="3">
    <source>
        <dbReference type="Google" id="ProtNLM"/>
    </source>
</evidence>
<dbReference type="OrthoDB" id="665409at2"/>
<dbReference type="AlphaFoldDB" id="A0A556MWJ3"/>
<proteinExistence type="predicted"/>
<gene>
    <name evidence="1" type="ORF">FO440_09020</name>
</gene>
<dbReference type="Gene3D" id="3.10.450.50">
    <property type="match status" value="1"/>
</dbReference>
<organism evidence="1 2">
    <name type="scientific">Mucilaginibacter corticis</name>
    <dbReference type="NCBI Taxonomy" id="2597670"/>
    <lineage>
        <taxon>Bacteria</taxon>
        <taxon>Pseudomonadati</taxon>
        <taxon>Bacteroidota</taxon>
        <taxon>Sphingobacteriia</taxon>
        <taxon>Sphingobacteriales</taxon>
        <taxon>Sphingobacteriaceae</taxon>
        <taxon>Mucilaginibacter</taxon>
    </lineage>
</organism>
<keyword evidence="2" id="KW-1185">Reference proteome</keyword>
<accession>A0A556MWJ3</accession>
<evidence type="ECO:0000313" key="2">
    <source>
        <dbReference type="Proteomes" id="UP000318733"/>
    </source>
</evidence>